<name>A0A1X7LYK3_9BACL</name>
<evidence type="ECO:0000313" key="9">
    <source>
        <dbReference type="EMBL" id="SMG58614.1"/>
    </source>
</evidence>
<dbReference type="PRINTS" id="PR00745">
    <property type="entry name" value="GLHYDRLASE39"/>
</dbReference>
<dbReference type="Pfam" id="PF02311">
    <property type="entry name" value="AraC_binding"/>
    <property type="match status" value="1"/>
</dbReference>
<dbReference type="SMART" id="SM00342">
    <property type="entry name" value="HTH_ARAC"/>
    <property type="match status" value="1"/>
</dbReference>
<dbReference type="PROSITE" id="PS01124">
    <property type="entry name" value="HTH_ARAC_FAMILY_2"/>
    <property type="match status" value="1"/>
</dbReference>
<dbReference type="Pfam" id="PF01229">
    <property type="entry name" value="Glyco_hydro_39"/>
    <property type="match status" value="1"/>
</dbReference>
<evidence type="ECO:0000256" key="4">
    <source>
        <dbReference type="ARBA" id="ARBA00023125"/>
    </source>
</evidence>
<evidence type="ECO:0000256" key="2">
    <source>
        <dbReference type="ARBA" id="ARBA00022801"/>
    </source>
</evidence>
<protein>
    <submittedName>
        <fullName evidence="9">Xylan 1,4-beta-xylosidase</fullName>
    </submittedName>
</protein>
<dbReference type="InterPro" id="IPR017853">
    <property type="entry name" value="GH"/>
</dbReference>
<dbReference type="InterPro" id="IPR018060">
    <property type="entry name" value="HTH_AraC"/>
</dbReference>
<comment type="similarity">
    <text evidence="1">Belongs to the glycosyl hydrolase 39 family.</text>
</comment>
<dbReference type="InterPro" id="IPR049166">
    <property type="entry name" value="GH39_cat"/>
</dbReference>
<dbReference type="PROSITE" id="PS01027">
    <property type="entry name" value="GLYCOSYL_HYDROL_F39"/>
    <property type="match status" value="1"/>
</dbReference>
<evidence type="ECO:0000313" key="10">
    <source>
        <dbReference type="Proteomes" id="UP000193834"/>
    </source>
</evidence>
<keyword evidence="10" id="KW-1185">Reference proteome</keyword>
<dbReference type="STRING" id="1852522.SAMN06295960_4740"/>
<organism evidence="9 10">
    <name type="scientific">Paenibacillus aquistagni</name>
    <dbReference type="NCBI Taxonomy" id="1852522"/>
    <lineage>
        <taxon>Bacteria</taxon>
        <taxon>Bacillati</taxon>
        <taxon>Bacillota</taxon>
        <taxon>Bacilli</taxon>
        <taxon>Bacillales</taxon>
        <taxon>Paenibacillaceae</taxon>
        <taxon>Paenibacillus</taxon>
    </lineage>
</organism>
<dbReference type="SUPFAM" id="SSF51445">
    <property type="entry name" value="(Trans)glycosidases"/>
    <property type="match status" value="1"/>
</dbReference>
<dbReference type="InterPro" id="IPR051923">
    <property type="entry name" value="Glycosyl_Hydrolase_39"/>
</dbReference>
<dbReference type="SUPFAM" id="SSF46689">
    <property type="entry name" value="Homeodomain-like"/>
    <property type="match status" value="2"/>
</dbReference>
<dbReference type="GO" id="GO:0005975">
    <property type="term" value="P:carbohydrate metabolic process"/>
    <property type="evidence" value="ECO:0007669"/>
    <property type="project" value="InterPro"/>
</dbReference>
<dbReference type="InterPro" id="IPR009057">
    <property type="entry name" value="Homeodomain-like_sf"/>
</dbReference>
<dbReference type="PANTHER" id="PTHR12631:SF10">
    <property type="entry name" value="BETA-XYLOSIDASE-LIKE PROTEIN-RELATED"/>
    <property type="match status" value="1"/>
</dbReference>
<evidence type="ECO:0000256" key="7">
    <source>
        <dbReference type="PIRSR" id="PIRSR600514-1"/>
    </source>
</evidence>
<dbReference type="Pfam" id="PF12833">
    <property type="entry name" value="HTH_18"/>
    <property type="match status" value="1"/>
</dbReference>
<dbReference type="Gene3D" id="2.60.120.10">
    <property type="entry name" value="Jelly Rolls"/>
    <property type="match status" value="1"/>
</dbReference>
<dbReference type="Gene3D" id="3.20.20.80">
    <property type="entry name" value="Glycosidases"/>
    <property type="match status" value="1"/>
</dbReference>
<dbReference type="PANTHER" id="PTHR12631">
    <property type="entry name" value="ALPHA-L-IDURONIDASE"/>
    <property type="match status" value="1"/>
</dbReference>
<keyword evidence="3" id="KW-0805">Transcription regulation</keyword>
<dbReference type="GO" id="GO:0003700">
    <property type="term" value="F:DNA-binding transcription factor activity"/>
    <property type="evidence" value="ECO:0007669"/>
    <property type="project" value="InterPro"/>
</dbReference>
<reference evidence="9 10" key="1">
    <citation type="submission" date="2017-04" db="EMBL/GenBank/DDBJ databases">
        <authorList>
            <person name="Afonso C.L."/>
            <person name="Miller P.J."/>
            <person name="Scott M.A."/>
            <person name="Spackman E."/>
            <person name="Goraichik I."/>
            <person name="Dimitrov K.M."/>
            <person name="Suarez D.L."/>
            <person name="Swayne D.E."/>
        </authorList>
    </citation>
    <scope>NUCLEOTIDE SEQUENCE [LARGE SCALE GENOMIC DNA]</scope>
    <source>
        <strain evidence="9 10">11</strain>
    </source>
</reference>
<dbReference type="InterPro" id="IPR000514">
    <property type="entry name" value="Glyco_hydro_39"/>
</dbReference>
<evidence type="ECO:0000256" key="3">
    <source>
        <dbReference type="ARBA" id="ARBA00023015"/>
    </source>
</evidence>
<dbReference type="InterPro" id="IPR003313">
    <property type="entry name" value="AraC-bd"/>
</dbReference>
<dbReference type="InterPro" id="IPR011051">
    <property type="entry name" value="RmlC_Cupin_sf"/>
</dbReference>
<dbReference type="SUPFAM" id="SSF51011">
    <property type="entry name" value="Glycosyl hydrolase domain"/>
    <property type="match status" value="1"/>
</dbReference>
<feature type="active site" description="Proton donor" evidence="7">
    <location>
        <position position="533"/>
    </location>
</feature>
<keyword evidence="6" id="KW-0326">Glycosidase</keyword>
<evidence type="ECO:0000256" key="1">
    <source>
        <dbReference type="ARBA" id="ARBA00008875"/>
    </source>
</evidence>
<dbReference type="PROSITE" id="PS00041">
    <property type="entry name" value="HTH_ARAC_FAMILY_1"/>
    <property type="match status" value="1"/>
</dbReference>
<dbReference type="SUPFAM" id="SSF51182">
    <property type="entry name" value="RmlC-like cupins"/>
    <property type="match status" value="1"/>
</dbReference>
<dbReference type="InterPro" id="IPR014710">
    <property type="entry name" value="RmlC-like_jellyroll"/>
</dbReference>
<dbReference type="EMBL" id="FXAZ01000010">
    <property type="protein sequence ID" value="SMG58614.1"/>
    <property type="molecule type" value="Genomic_DNA"/>
</dbReference>
<dbReference type="InterPro" id="IPR049165">
    <property type="entry name" value="GH39_as"/>
</dbReference>
<dbReference type="GO" id="GO:0043565">
    <property type="term" value="F:sequence-specific DNA binding"/>
    <property type="evidence" value="ECO:0007669"/>
    <property type="project" value="InterPro"/>
</dbReference>
<evidence type="ECO:0000256" key="5">
    <source>
        <dbReference type="ARBA" id="ARBA00023163"/>
    </source>
</evidence>
<accession>A0A1X7LYK3</accession>
<dbReference type="GO" id="GO:0004553">
    <property type="term" value="F:hydrolase activity, hydrolyzing O-glycosyl compounds"/>
    <property type="evidence" value="ECO:0007669"/>
    <property type="project" value="InterPro"/>
</dbReference>
<sequence>MRLFVSAVPAIGMSSRRIITLHVFCASSHNKVRKKGARDIRYLYEFIQHQDDLPIKLFVNSVKHIHFHWHKEIEILYVLQGSVVMYLDQRQYTLHQDDVIVVNSMSVHKIERTSEDNVLLTLQFGPEWLDTNAFVHCNSSTQTEDNRRSYDAIRHNLAKMVYEINKKASGFRSYTLGCLQMLCGYLLRYFSSGTNEAAQEDAKSYDYKRLNRVLHYVDQHYNQKITLQTMADQEHLSLHYFSHFFSDKIGIPFQKYLTLVRLEKAQAELANSTKSITEIALDCGFANVKLFNKYFKEKYDSTPSAYREALALADQPDPDRKPLTYEESSSGDYYETDTIQAMSSLYRYLHIDTDESMETILHSPASSSASATASTVVDVKVRTNGKGTPFNKHWNVVTTAGRAVEGLREDWQHHFSEMQQQFPFQYIRFHGIFNDEMMVYNEGDDGTPIYNWSYVDKLYDKLLHQGIRPFVELGFMPSLLRRSNETVFWWKGSISPPKEQTKWDALVQGFVRHCLNRYGWQEVSQWYFEVWNEPDLSGVCWAGTKEEYFSFYASTVKAIKSISPALKVGGPALGYGSLWNDTWMEEFLAYCHEHKVPLDFFSFHVYSEYPFLKGETDRLTTIMPPSFYRESMDRIHAKLSSTPYCDVELFMTEWNFSLYDRNLVHDTMFMAPFVIYHALATIGSMKGLAYWSFTDVFEESVVPPAHFYGGFGLVNRDGLKKPSYYAFKLLHKLGEEMIARGDGYIATRKSDGSLQLLLYHYVHVDQLFASGDWSELSDMNRYAVFEEKGSKAFRLHVEGLAGRYKVTSYLLDREHGSVFDDWVRLGAPDFLSTEEIRYLDARSGPAMKTEIIHDVQDWQQEVTLPPHGVLLLTFDRQY</sequence>
<dbReference type="InterPro" id="IPR018062">
    <property type="entry name" value="HTH_AraC-typ_CS"/>
</dbReference>
<dbReference type="Gene3D" id="2.60.40.1500">
    <property type="entry name" value="Glycosyl hydrolase domain, family 39"/>
    <property type="match status" value="1"/>
</dbReference>
<evidence type="ECO:0000256" key="6">
    <source>
        <dbReference type="ARBA" id="ARBA00023295"/>
    </source>
</evidence>
<keyword evidence="2" id="KW-0378">Hydrolase</keyword>
<dbReference type="AlphaFoldDB" id="A0A1X7LYK3"/>
<feature type="domain" description="HTH araC/xylS-type" evidence="8">
    <location>
        <begin position="211"/>
        <end position="309"/>
    </location>
</feature>
<keyword evidence="4" id="KW-0238">DNA-binding</keyword>
<dbReference type="Gene3D" id="1.10.10.60">
    <property type="entry name" value="Homeodomain-like"/>
    <property type="match status" value="2"/>
</dbReference>
<gene>
    <name evidence="9" type="ORF">SAMN06295960_4740</name>
</gene>
<keyword evidence="5" id="KW-0804">Transcription</keyword>
<dbReference type="Proteomes" id="UP000193834">
    <property type="component" value="Unassembled WGS sequence"/>
</dbReference>
<proteinExistence type="inferred from homology"/>
<evidence type="ECO:0000259" key="8">
    <source>
        <dbReference type="PROSITE" id="PS01124"/>
    </source>
</evidence>